<dbReference type="Gene3D" id="3.90.330.10">
    <property type="entry name" value="Nitrile hydratase alpha /Thiocyanate hydrolase gamma"/>
    <property type="match status" value="1"/>
</dbReference>
<dbReference type="EMBL" id="AP017928">
    <property type="protein sequence ID" value="BBA32765.1"/>
    <property type="molecule type" value="Genomic_DNA"/>
</dbReference>
<accession>A0A250KMA9</accession>
<evidence type="ECO:0000313" key="3">
    <source>
        <dbReference type="EMBL" id="BBA32765.1"/>
    </source>
</evidence>
<dbReference type="GO" id="GO:0046914">
    <property type="term" value="F:transition metal ion binding"/>
    <property type="evidence" value="ECO:0007669"/>
    <property type="project" value="InterPro"/>
</dbReference>
<dbReference type="Pfam" id="PF02979">
    <property type="entry name" value="NHase_alpha"/>
    <property type="match status" value="1"/>
</dbReference>
<dbReference type="NCBIfam" id="TIGR03793">
    <property type="entry name" value="leader_NHLP"/>
    <property type="match status" value="1"/>
</dbReference>
<organism evidence="3 4">
    <name type="scientific">Methylocaldum marinum</name>
    <dbReference type="NCBI Taxonomy" id="1432792"/>
    <lineage>
        <taxon>Bacteria</taxon>
        <taxon>Pseudomonadati</taxon>
        <taxon>Pseudomonadota</taxon>
        <taxon>Gammaproteobacteria</taxon>
        <taxon>Methylococcales</taxon>
        <taxon>Methylococcaceae</taxon>
        <taxon>Methylocaldum</taxon>
    </lineage>
</organism>
<sequence>MSISATSELQAVWRSVVARTWSDDTFKRRLLDNPNDVMRESGLALPDGVNFVVVEDEPSRIHLVLPVRPELQTSELRSSDADTEVQQLAGGMMLE</sequence>
<proteinExistence type="predicted"/>
<dbReference type="InterPro" id="IPR004232">
    <property type="entry name" value="CN_Hdrtase_a/SCN_Hdrlase_g"/>
</dbReference>
<dbReference type="InterPro" id="IPR036648">
    <property type="entry name" value="CN_Hdrase_a/SCN_Hdrase_g_sf"/>
</dbReference>
<keyword evidence="1" id="KW-0479">Metal-binding</keyword>
<dbReference type="InterPro" id="IPR022513">
    <property type="entry name" value="TOMM_pelo"/>
</dbReference>
<protein>
    <submittedName>
        <fullName evidence="3">Nitrile hydratase</fullName>
    </submittedName>
</protein>
<evidence type="ECO:0000313" key="4">
    <source>
        <dbReference type="Proteomes" id="UP000266313"/>
    </source>
</evidence>
<dbReference type="AlphaFoldDB" id="A0A250KMA9"/>
<feature type="domain" description="Nitrile hydratase alpha/Thiocyanate hydrolase gamma" evidence="2">
    <location>
        <begin position="14"/>
        <end position="65"/>
    </location>
</feature>
<dbReference type="GO" id="GO:0003824">
    <property type="term" value="F:catalytic activity"/>
    <property type="evidence" value="ECO:0007669"/>
    <property type="project" value="InterPro"/>
</dbReference>
<dbReference type="Proteomes" id="UP000266313">
    <property type="component" value="Chromosome"/>
</dbReference>
<evidence type="ECO:0000256" key="1">
    <source>
        <dbReference type="ARBA" id="ARBA00022723"/>
    </source>
</evidence>
<reference evidence="3 4" key="1">
    <citation type="submission" date="2016-12" db="EMBL/GenBank/DDBJ databases">
        <title>Genome sequencing of Methylocaldum marinum.</title>
        <authorList>
            <person name="Takeuchi M."/>
            <person name="Kamagata Y."/>
            <person name="Hiraoka S."/>
            <person name="Oshima K."/>
            <person name="Hattori M."/>
            <person name="Iwasaki W."/>
        </authorList>
    </citation>
    <scope>NUCLEOTIDE SEQUENCE [LARGE SCALE GENOMIC DNA]</scope>
    <source>
        <strain evidence="3 4">S8</strain>
    </source>
</reference>
<evidence type="ECO:0000259" key="2">
    <source>
        <dbReference type="Pfam" id="PF02979"/>
    </source>
</evidence>
<dbReference type="KEGG" id="mmai:sS8_0800"/>
<gene>
    <name evidence="3" type="ORF">sS8_0800</name>
</gene>
<name>A0A250KMA9_9GAMM</name>
<dbReference type="OrthoDB" id="528553at2"/>
<keyword evidence="4" id="KW-1185">Reference proteome</keyword>
<dbReference type="SUPFAM" id="SSF56209">
    <property type="entry name" value="Nitrile hydratase alpha chain"/>
    <property type="match status" value="1"/>
</dbReference>
<dbReference type="RefSeq" id="WP_119632606.1">
    <property type="nucleotide sequence ID" value="NZ_AP017928.1"/>
</dbReference>